<dbReference type="RefSeq" id="WP_338538858.1">
    <property type="nucleotide sequence ID" value="NZ_CP104874.1"/>
</dbReference>
<evidence type="ECO:0000256" key="2">
    <source>
        <dbReference type="SAM" id="Phobius"/>
    </source>
</evidence>
<feature type="region of interest" description="Disordered" evidence="1">
    <location>
        <begin position="1"/>
        <end position="58"/>
    </location>
</feature>
<keyword evidence="2" id="KW-1133">Transmembrane helix</keyword>
<protein>
    <recommendedName>
        <fullName evidence="5">DUF4190 domain-containing protein</fullName>
    </recommendedName>
</protein>
<keyword evidence="2" id="KW-0812">Transmembrane</keyword>
<organism evidence="3 4">
    <name type="scientific">Janibacter terrae</name>
    <dbReference type="NCBI Taxonomy" id="103817"/>
    <lineage>
        <taxon>Bacteria</taxon>
        <taxon>Bacillati</taxon>
        <taxon>Actinomycetota</taxon>
        <taxon>Actinomycetes</taxon>
        <taxon>Micrococcales</taxon>
        <taxon>Intrasporangiaceae</taxon>
        <taxon>Janibacter</taxon>
    </lineage>
</organism>
<proteinExistence type="predicted"/>
<feature type="transmembrane region" description="Helical" evidence="2">
    <location>
        <begin position="74"/>
        <end position="103"/>
    </location>
</feature>
<evidence type="ECO:0000256" key="1">
    <source>
        <dbReference type="SAM" id="MobiDB-lite"/>
    </source>
</evidence>
<keyword evidence="4" id="KW-1185">Reference proteome</keyword>
<dbReference type="Proteomes" id="UP001381003">
    <property type="component" value="Chromosome"/>
</dbReference>
<feature type="compositionally biased region" description="Pro residues" evidence="1">
    <location>
        <begin position="32"/>
        <end position="58"/>
    </location>
</feature>
<accession>A0ABZ2FFS8</accession>
<feature type="transmembrane region" description="Helical" evidence="2">
    <location>
        <begin position="123"/>
        <end position="147"/>
    </location>
</feature>
<evidence type="ECO:0008006" key="5">
    <source>
        <dbReference type="Google" id="ProtNLM"/>
    </source>
</evidence>
<keyword evidence="2" id="KW-0472">Membrane</keyword>
<evidence type="ECO:0000313" key="3">
    <source>
        <dbReference type="EMBL" id="WWF06194.1"/>
    </source>
</evidence>
<dbReference type="EMBL" id="CP104874">
    <property type="protein sequence ID" value="WWF06194.1"/>
    <property type="molecule type" value="Genomic_DNA"/>
</dbReference>
<sequence length="151" mass="15501">MSQDPYPSQRPDPRGTDPYVSDPYVRDDEPARPPAYEPGARPPAPMGPGPAGPGLFAPPPYGHLPPPAPVNVSAIVLVVFSGIAMASGYCCVAGIPALILGILGLTKNATDPEGARRLTNIGWITFGALLLLTVLAVVGFFVVVVAAGSST</sequence>
<reference evidence="3 4" key="1">
    <citation type="submission" date="2022-09" db="EMBL/GenBank/DDBJ databases">
        <title>Complete genome sequence of Janibacter terrae strain COS04-44, PCL-degrading bacteria isolated from oil spilled coast.</title>
        <authorList>
            <person name="Park H."/>
            <person name="Kim J.Y."/>
            <person name="An S.H."/>
            <person name="Lee C.M."/>
            <person name="Weon H.-Y."/>
        </authorList>
    </citation>
    <scope>NUCLEOTIDE SEQUENCE [LARGE SCALE GENOMIC DNA]</scope>
    <source>
        <strain evidence="3 4">COS04-44</strain>
    </source>
</reference>
<evidence type="ECO:0000313" key="4">
    <source>
        <dbReference type="Proteomes" id="UP001381003"/>
    </source>
</evidence>
<name>A0ABZ2FFS8_9MICO</name>
<gene>
    <name evidence="3" type="ORF">N5P18_04795</name>
</gene>